<name>A0A7J6F196_CANSA</name>
<sequence length="110" mass="12335">ISHTNRFTNIAFEVKRSQLHTLTLLSPPKKKKRKSPEDHIIPCQFFLTEMDGHNSEDTKESTADMSAFVQDLLQQMSINDLKTEMGMEGSPSPVVSSKPNADDMKPEEGS</sequence>
<feature type="compositionally biased region" description="Basic and acidic residues" evidence="1">
    <location>
        <begin position="100"/>
        <end position="110"/>
    </location>
</feature>
<evidence type="ECO:0000256" key="1">
    <source>
        <dbReference type="SAM" id="MobiDB-lite"/>
    </source>
</evidence>
<dbReference type="EMBL" id="JAATIP010000167">
    <property type="protein sequence ID" value="KAF4364481.1"/>
    <property type="molecule type" value="Genomic_DNA"/>
</dbReference>
<feature type="non-terminal residue" evidence="2">
    <location>
        <position position="110"/>
    </location>
</feature>
<comment type="caution">
    <text evidence="2">The sequence shown here is derived from an EMBL/GenBank/DDBJ whole genome shotgun (WGS) entry which is preliminary data.</text>
</comment>
<evidence type="ECO:0000313" key="2">
    <source>
        <dbReference type="EMBL" id="KAF4364481.1"/>
    </source>
</evidence>
<evidence type="ECO:0000313" key="3">
    <source>
        <dbReference type="Proteomes" id="UP000525078"/>
    </source>
</evidence>
<proteinExistence type="predicted"/>
<organism evidence="2 3">
    <name type="scientific">Cannabis sativa</name>
    <name type="common">Hemp</name>
    <name type="synonym">Marijuana</name>
    <dbReference type="NCBI Taxonomy" id="3483"/>
    <lineage>
        <taxon>Eukaryota</taxon>
        <taxon>Viridiplantae</taxon>
        <taxon>Streptophyta</taxon>
        <taxon>Embryophyta</taxon>
        <taxon>Tracheophyta</taxon>
        <taxon>Spermatophyta</taxon>
        <taxon>Magnoliopsida</taxon>
        <taxon>eudicotyledons</taxon>
        <taxon>Gunneridae</taxon>
        <taxon>Pentapetalae</taxon>
        <taxon>rosids</taxon>
        <taxon>fabids</taxon>
        <taxon>Rosales</taxon>
        <taxon>Cannabaceae</taxon>
        <taxon>Cannabis</taxon>
    </lineage>
</organism>
<feature type="region of interest" description="Disordered" evidence="1">
    <location>
        <begin position="83"/>
        <end position="110"/>
    </location>
</feature>
<protein>
    <submittedName>
        <fullName evidence="2">Uncharacterized protein</fullName>
    </submittedName>
</protein>
<dbReference type="AlphaFoldDB" id="A0A7J6F196"/>
<gene>
    <name evidence="2" type="ORF">F8388_007058</name>
</gene>
<accession>A0A7J6F196</accession>
<feature type="non-terminal residue" evidence="2">
    <location>
        <position position="1"/>
    </location>
</feature>
<dbReference type="Proteomes" id="UP000525078">
    <property type="component" value="Unassembled WGS sequence"/>
</dbReference>
<reference evidence="2 3" key="1">
    <citation type="journal article" date="2020" name="bioRxiv">
        <title>Sequence and annotation of 42 cannabis genomes reveals extensive copy number variation in cannabinoid synthesis and pathogen resistance genes.</title>
        <authorList>
            <person name="Mckernan K.J."/>
            <person name="Helbert Y."/>
            <person name="Kane L.T."/>
            <person name="Ebling H."/>
            <person name="Zhang L."/>
            <person name="Liu B."/>
            <person name="Eaton Z."/>
            <person name="Mclaughlin S."/>
            <person name="Kingan S."/>
            <person name="Baybayan P."/>
            <person name="Concepcion G."/>
            <person name="Jordan M."/>
            <person name="Riva A."/>
            <person name="Barbazuk W."/>
            <person name="Harkins T."/>
        </authorList>
    </citation>
    <scope>NUCLEOTIDE SEQUENCE [LARGE SCALE GENOMIC DNA]</scope>
    <source>
        <strain evidence="3">cv. Jamaican Lion 4</strain>
        <tissue evidence="2">Leaf</tissue>
    </source>
</reference>